<gene>
    <name evidence="1" type="ORF">FHU38_005048</name>
</gene>
<evidence type="ECO:0000313" key="2">
    <source>
        <dbReference type="Proteomes" id="UP000545493"/>
    </source>
</evidence>
<dbReference type="AlphaFoldDB" id="A0A7X5UVM2"/>
<dbReference type="RefSeq" id="WP_167176951.1">
    <property type="nucleotide sequence ID" value="NZ_JAAOYM010000002.1"/>
</dbReference>
<organism evidence="1 2">
    <name type="scientific">Saccharomonospora amisosensis</name>
    <dbReference type="NCBI Taxonomy" id="1128677"/>
    <lineage>
        <taxon>Bacteria</taxon>
        <taxon>Bacillati</taxon>
        <taxon>Actinomycetota</taxon>
        <taxon>Actinomycetes</taxon>
        <taxon>Pseudonocardiales</taxon>
        <taxon>Pseudonocardiaceae</taxon>
        <taxon>Saccharomonospora</taxon>
    </lineage>
</organism>
<evidence type="ECO:0000313" key="1">
    <source>
        <dbReference type="EMBL" id="NIJ14647.1"/>
    </source>
</evidence>
<dbReference type="Proteomes" id="UP000545493">
    <property type="component" value="Unassembled WGS sequence"/>
</dbReference>
<sequence length="87" mass="9253">MKPTVLHPPAHQDIQAALLRIARAIDSETEGLYERKDAGLADSIPALRAIGFLLLELGFTVAEEAEVDCTEVESAVARAYGLPGHAA</sequence>
<reference evidence="1 2" key="1">
    <citation type="submission" date="2020-03" db="EMBL/GenBank/DDBJ databases">
        <title>Sequencing the genomes of 1000 actinobacteria strains.</title>
        <authorList>
            <person name="Klenk H.-P."/>
        </authorList>
    </citation>
    <scope>NUCLEOTIDE SEQUENCE [LARGE SCALE GENOMIC DNA]</scope>
    <source>
        <strain evidence="1 2">DSM 45685</strain>
    </source>
</reference>
<name>A0A7X5UVM2_9PSEU</name>
<keyword evidence="2" id="KW-1185">Reference proteome</keyword>
<comment type="caution">
    <text evidence="1">The sequence shown here is derived from an EMBL/GenBank/DDBJ whole genome shotgun (WGS) entry which is preliminary data.</text>
</comment>
<accession>A0A7X5UVM2</accession>
<proteinExistence type="predicted"/>
<protein>
    <submittedName>
        <fullName evidence="1">Uncharacterized protein</fullName>
    </submittedName>
</protein>
<dbReference type="EMBL" id="JAAOYM010000002">
    <property type="protein sequence ID" value="NIJ14647.1"/>
    <property type="molecule type" value="Genomic_DNA"/>
</dbReference>